<dbReference type="InterPro" id="IPR037121">
    <property type="entry name" value="Ribosomal_bL25_C"/>
</dbReference>
<dbReference type="Gene3D" id="2.170.120.20">
    <property type="entry name" value="Ribosomal protein L25, beta domain"/>
    <property type="match status" value="1"/>
</dbReference>
<dbReference type="FunFam" id="2.40.240.10:FF:000002">
    <property type="entry name" value="50S ribosomal protein L25"/>
    <property type="match status" value="1"/>
</dbReference>
<dbReference type="HAMAP" id="MF_01334">
    <property type="entry name" value="Ribosomal_bL25_CTC"/>
    <property type="match status" value="1"/>
</dbReference>
<dbReference type="NCBIfam" id="NF004130">
    <property type="entry name" value="PRK05618.1-5"/>
    <property type="match status" value="1"/>
</dbReference>
<dbReference type="InterPro" id="IPR001021">
    <property type="entry name" value="Ribosomal_bL25_long"/>
</dbReference>
<gene>
    <name evidence="5 9" type="primary">rplY</name>
    <name evidence="5" type="synonym">ctc</name>
    <name evidence="9" type="ORF">PROAA_180010</name>
</gene>
<evidence type="ECO:0000256" key="1">
    <source>
        <dbReference type="ARBA" id="ARBA00022730"/>
    </source>
</evidence>
<sequence>MKFELNAQKRTLQGSGASRRLRRANKVPGIVYGGTAVPTLIEIEHNDLLLSLRKEAFHSSVLTIKIDGVAESVLLRDSQMHPYKPLVQHVDFLRVDATHAIHQRVPLHFLNAEVSPGVKLAGGNVSPAMNDIEVSCLPQDLPPFIEVDLKDMEVGQSFHLSQIVFPKGVAPTAHTGDDPVVVTISAKKAEVVEEGEGEREGEGEGEAATPAA</sequence>
<dbReference type="Pfam" id="PF01386">
    <property type="entry name" value="Ribosomal_L25p"/>
    <property type="match status" value="1"/>
</dbReference>
<evidence type="ECO:0000259" key="8">
    <source>
        <dbReference type="Pfam" id="PF14693"/>
    </source>
</evidence>
<dbReference type="RefSeq" id="WP_186410419.1">
    <property type="nucleotide sequence ID" value="NZ_FLQY01000090.1"/>
</dbReference>
<evidence type="ECO:0000256" key="3">
    <source>
        <dbReference type="ARBA" id="ARBA00022980"/>
    </source>
</evidence>
<keyword evidence="3 5" id="KW-0689">Ribosomal protein</keyword>
<dbReference type="InterPro" id="IPR020055">
    <property type="entry name" value="Ribosomal_bL25_short"/>
</dbReference>
<dbReference type="InterPro" id="IPR020057">
    <property type="entry name" value="Ribosomal_bL25_b-dom"/>
</dbReference>
<accession>A0A1A8XNG3</accession>
<dbReference type="SUPFAM" id="SSF50715">
    <property type="entry name" value="Ribosomal protein L25-like"/>
    <property type="match status" value="1"/>
</dbReference>
<dbReference type="HAMAP" id="MF_01336">
    <property type="entry name" value="Ribosomal_bL25"/>
    <property type="match status" value="1"/>
</dbReference>
<dbReference type="InterPro" id="IPR029751">
    <property type="entry name" value="Ribosomal_L25_dom"/>
</dbReference>
<organism evidence="9 10">
    <name type="scientific">Candidatus Propionivibrio aalborgensis</name>
    <dbReference type="NCBI Taxonomy" id="1860101"/>
    <lineage>
        <taxon>Bacteria</taxon>
        <taxon>Pseudomonadati</taxon>
        <taxon>Pseudomonadota</taxon>
        <taxon>Betaproteobacteria</taxon>
        <taxon>Rhodocyclales</taxon>
        <taxon>Rhodocyclaceae</taxon>
        <taxon>Propionivibrio</taxon>
    </lineage>
</organism>
<dbReference type="GO" id="GO:0008097">
    <property type="term" value="F:5S rRNA binding"/>
    <property type="evidence" value="ECO:0007669"/>
    <property type="project" value="InterPro"/>
</dbReference>
<dbReference type="Proteomes" id="UP000199600">
    <property type="component" value="Unassembled WGS sequence"/>
</dbReference>
<dbReference type="PANTHER" id="PTHR33284:SF1">
    <property type="entry name" value="RIBOSOMAL PROTEIN L25_GLN-TRNA SYNTHETASE, ANTI-CODON-BINDING DOMAIN-CONTAINING PROTEIN"/>
    <property type="match status" value="1"/>
</dbReference>
<dbReference type="GO" id="GO:0006412">
    <property type="term" value="P:translation"/>
    <property type="evidence" value="ECO:0007669"/>
    <property type="project" value="UniProtKB-UniRule"/>
</dbReference>
<dbReference type="Pfam" id="PF14693">
    <property type="entry name" value="Ribosomal_TL5_C"/>
    <property type="match status" value="1"/>
</dbReference>
<evidence type="ECO:0000313" key="10">
    <source>
        <dbReference type="Proteomes" id="UP000199600"/>
    </source>
</evidence>
<evidence type="ECO:0000259" key="7">
    <source>
        <dbReference type="Pfam" id="PF01386"/>
    </source>
</evidence>
<comment type="subunit">
    <text evidence="5">Part of the 50S ribosomal subunit; part of the 5S rRNA/L5/L18/L25 subcomplex. Contacts the 5S rRNA. Binds to the 5S rRNA independently of L5 and L18.</text>
</comment>
<dbReference type="InterPro" id="IPR020056">
    <property type="entry name" value="Rbsml_bL25/Gln-tRNA_synth_N"/>
</dbReference>
<dbReference type="NCBIfam" id="NF004612">
    <property type="entry name" value="PRK05943.1"/>
    <property type="match status" value="1"/>
</dbReference>
<feature type="compositionally biased region" description="Acidic residues" evidence="6">
    <location>
        <begin position="192"/>
        <end position="205"/>
    </location>
</feature>
<dbReference type="Gene3D" id="2.40.240.10">
    <property type="entry name" value="Ribosomal Protein L25, Chain P"/>
    <property type="match status" value="1"/>
</dbReference>
<feature type="domain" description="Large ribosomal subunit protein bL25 L25" evidence="7">
    <location>
        <begin position="5"/>
        <end position="92"/>
    </location>
</feature>
<keyword evidence="1 5" id="KW-0699">rRNA-binding</keyword>
<evidence type="ECO:0000256" key="2">
    <source>
        <dbReference type="ARBA" id="ARBA00022884"/>
    </source>
</evidence>
<reference evidence="9 10" key="1">
    <citation type="submission" date="2016-06" db="EMBL/GenBank/DDBJ databases">
        <authorList>
            <person name="Kjaerup R.B."/>
            <person name="Dalgaard T.S."/>
            <person name="Juul-Madsen H.R."/>
        </authorList>
    </citation>
    <scope>NUCLEOTIDE SEQUENCE [LARGE SCALE GENOMIC DNA]</scope>
    <source>
        <strain evidence="9">2</strain>
    </source>
</reference>
<dbReference type="EMBL" id="FLQY01000090">
    <property type="protein sequence ID" value="SBT06186.1"/>
    <property type="molecule type" value="Genomic_DNA"/>
</dbReference>
<dbReference type="GO" id="GO:0022625">
    <property type="term" value="C:cytosolic large ribosomal subunit"/>
    <property type="evidence" value="ECO:0007669"/>
    <property type="project" value="TreeGrafter"/>
</dbReference>
<name>A0A1A8XNG3_9RHOO</name>
<evidence type="ECO:0000256" key="4">
    <source>
        <dbReference type="ARBA" id="ARBA00023274"/>
    </source>
</evidence>
<dbReference type="NCBIfam" id="NF004128">
    <property type="entry name" value="PRK05618.1-2"/>
    <property type="match status" value="1"/>
</dbReference>
<dbReference type="GO" id="GO:0003735">
    <property type="term" value="F:structural constituent of ribosome"/>
    <property type="evidence" value="ECO:0007669"/>
    <property type="project" value="InterPro"/>
</dbReference>
<feature type="region of interest" description="Disordered" evidence="6">
    <location>
        <begin position="189"/>
        <end position="212"/>
    </location>
</feature>
<evidence type="ECO:0000256" key="5">
    <source>
        <dbReference type="HAMAP-Rule" id="MF_01334"/>
    </source>
</evidence>
<keyword evidence="4 5" id="KW-0687">Ribonucleoprotein</keyword>
<dbReference type="InterPro" id="IPR020930">
    <property type="entry name" value="Ribosomal_uL5_bac-type"/>
</dbReference>
<evidence type="ECO:0000256" key="6">
    <source>
        <dbReference type="SAM" id="MobiDB-lite"/>
    </source>
</evidence>
<evidence type="ECO:0000313" key="9">
    <source>
        <dbReference type="EMBL" id="SBT06186.1"/>
    </source>
</evidence>
<keyword evidence="10" id="KW-1185">Reference proteome</keyword>
<feature type="domain" description="Large ribosomal subunit protein bL25 beta" evidence="8">
    <location>
        <begin position="101"/>
        <end position="187"/>
    </location>
</feature>
<protein>
    <recommendedName>
        <fullName evidence="5">Large ribosomal subunit protein bL25</fullName>
    </recommendedName>
    <alternativeName>
        <fullName evidence="5">General stress protein CTC</fullName>
    </alternativeName>
</protein>
<keyword evidence="2 5" id="KW-0694">RNA-binding</keyword>
<dbReference type="InterPro" id="IPR011035">
    <property type="entry name" value="Ribosomal_bL25/Gln-tRNA_synth"/>
</dbReference>
<proteinExistence type="inferred from homology"/>
<comment type="function">
    <text evidence="5">This is one of the proteins that binds to the 5S RNA in the ribosome where it forms part of the central protuberance.</text>
</comment>
<dbReference type="NCBIfam" id="TIGR00731">
    <property type="entry name" value="bL25_bact_ctc"/>
    <property type="match status" value="1"/>
</dbReference>
<dbReference type="CDD" id="cd00495">
    <property type="entry name" value="Ribosomal_L25_TL5_CTC"/>
    <property type="match status" value="1"/>
</dbReference>
<comment type="similarity">
    <text evidence="5">Belongs to the bacterial ribosomal protein bL25 family. CTC subfamily.</text>
</comment>
<dbReference type="AlphaFoldDB" id="A0A1A8XNG3"/>
<dbReference type="PANTHER" id="PTHR33284">
    <property type="entry name" value="RIBOSOMAL PROTEIN L25/GLN-TRNA SYNTHETASE, ANTI-CODON-BINDING DOMAIN-CONTAINING PROTEIN"/>
    <property type="match status" value="1"/>
</dbReference>